<dbReference type="PANTHER" id="PTHR34310">
    <property type="entry name" value="DUF427 DOMAIN PROTEIN (AFU_ORTHOLOGUE AFUA_3G02220)"/>
    <property type="match status" value="1"/>
</dbReference>
<feature type="domain" description="DUF427" evidence="1">
    <location>
        <begin position="139"/>
        <end position="231"/>
    </location>
</feature>
<proteinExistence type="predicted"/>
<evidence type="ECO:0000313" key="2">
    <source>
        <dbReference type="EMBL" id="GAA0518915.1"/>
    </source>
</evidence>
<feature type="domain" description="DUF427" evidence="1">
    <location>
        <begin position="18"/>
        <end position="98"/>
    </location>
</feature>
<organism evidence="2 3">
    <name type="scientific">Saccharopolyspora erythraea</name>
    <name type="common">Streptomyces erythraeus</name>
    <dbReference type="NCBI Taxonomy" id="1836"/>
    <lineage>
        <taxon>Bacteria</taxon>
        <taxon>Bacillati</taxon>
        <taxon>Actinomycetota</taxon>
        <taxon>Actinomycetes</taxon>
        <taxon>Pseudonocardiales</taxon>
        <taxon>Pseudonocardiaceae</taxon>
        <taxon>Saccharopolyspora</taxon>
    </lineage>
</organism>
<reference evidence="2 3" key="1">
    <citation type="journal article" date="2019" name="Int. J. Syst. Evol. Microbiol.">
        <title>The Global Catalogue of Microorganisms (GCM) 10K type strain sequencing project: providing services to taxonomists for standard genome sequencing and annotation.</title>
        <authorList>
            <consortium name="The Broad Institute Genomics Platform"/>
            <consortium name="The Broad Institute Genome Sequencing Center for Infectious Disease"/>
            <person name="Wu L."/>
            <person name="Ma J."/>
        </authorList>
    </citation>
    <scope>NUCLEOTIDE SEQUENCE [LARGE SCALE GENOMIC DNA]</scope>
    <source>
        <strain evidence="2 3">JCM 10303</strain>
    </source>
</reference>
<evidence type="ECO:0000259" key="1">
    <source>
        <dbReference type="Pfam" id="PF04248"/>
    </source>
</evidence>
<dbReference type="RefSeq" id="WP_031334122.1">
    <property type="nucleotide sequence ID" value="NZ_BAAAGS010000008.1"/>
</dbReference>
<sequence>MSSGQSQDVPTEVSHKRVRAYLRGGLVADTRRPVLVWEHQHYPTYYLPAEDVLARLEPTGATRRSGRLGDGTVYDVRAGEAVAEAAAIGYPESPVPELRGLVRIAWEAMDHWFEEDEPVYVHPRDPHKRVDVLASSRHVVVRIGDVVVADSHRPHILFETGLPPRYYLPITDVRIDLLRPSDHRTQCPYKGTASYWDVVIGDTEHAGIVWSYPVPLPESQKIAGLACFYDERVDITVDGEPQQRPRTPFSPAS</sequence>
<dbReference type="Proteomes" id="UP001500729">
    <property type="component" value="Unassembled WGS sequence"/>
</dbReference>
<gene>
    <name evidence="2" type="ORF">GCM10009533_17570</name>
</gene>
<dbReference type="Pfam" id="PF04248">
    <property type="entry name" value="NTP_transf_9"/>
    <property type="match status" value="2"/>
</dbReference>
<accession>A0ABN1CHR9</accession>
<dbReference type="Gene3D" id="2.170.150.40">
    <property type="entry name" value="Domain of unknown function (DUF427)"/>
    <property type="match status" value="2"/>
</dbReference>
<comment type="caution">
    <text evidence="2">The sequence shown here is derived from an EMBL/GenBank/DDBJ whole genome shotgun (WGS) entry which is preliminary data.</text>
</comment>
<evidence type="ECO:0000313" key="3">
    <source>
        <dbReference type="Proteomes" id="UP001500729"/>
    </source>
</evidence>
<protein>
    <submittedName>
        <fullName evidence="2">DUF427 domain-containing protein</fullName>
    </submittedName>
</protein>
<dbReference type="InterPro" id="IPR038694">
    <property type="entry name" value="DUF427_sf"/>
</dbReference>
<dbReference type="PANTHER" id="PTHR34310:SF9">
    <property type="entry name" value="BLR5716 PROTEIN"/>
    <property type="match status" value="1"/>
</dbReference>
<name>A0ABN1CHR9_SACER</name>
<dbReference type="InterPro" id="IPR007361">
    <property type="entry name" value="DUF427"/>
</dbReference>
<dbReference type="EMBL" id="BAAAGS010000008">
    <property type="protein sequence ID" value="GAA0518915.1"/>
    <property type="molecule type" value="Genomic_DNA"/>
</dbReference>
<keyword evidence="3" id="KW-1185">Reference proteome</keyword>